<evidence type="ECO:0000256" key="1">
    <source>
        <dbReference type="SAM" id="MobiDB-lite"/>
    </source>
</evidence>
<proteinExistence type="predicted"/>
<organism evidence="2 3">
    <name type="scientific">Brassica rapa subsp. trilocularis</name>
    <dbReference type="NCBI Taxonomy" id="1813537"/>
    <lineage>
        <taxon>Eukaryota</taxon>
        <taxon>Viridiplantae</taxon>
        <taxon>Streptophyta</taxon>
        <taxon>Embryophyta</taxon>
        <taxon>Tracheophyta</taxon>
        <taxon>Spermatophyta</taxon>
        <taxon>Magnoliopsida</taxon>
        <taxon>eudicotyledons</taxon>
        <taxon>Gunneridae</taxon>
        <taxon>Pentapetalae</taxon>
        <taxon>rosids</taxon>
        <taxon>malvids</taxon>
        <taxon>Brassicales</taxon>
        <taxon>Brassicaceae</taxon>
        <taxon>Brassiceae</taxon>
        <taxon>Brassica</taxon>
    </lineage>
</organism>
<protein>
    <submittedName>
        <fullName evidence="2">Uncharacterized protein</fullName>
    </submittedName>
</protein>
<accession>A0ABQ7NKB4</accession>
<reference evidence="2 3" key="1">
    <citation type="submission" date="2021-03" db="EMBL/GenBank/DDBJ databases">
        <authorList>
            <person name="King G.J."/>
            <person name="Bancroft I."/>
            <person name="Baten A."/>
            <person name="Bloomfield J."/>
            <person name="Borpatragohain P."/>
            <person name="He Z."/>
            <person name="Irish N."/>
            <person name="Irwin J."/>
            <person name="Liu K."/>
            <person name="Mauleon R.P."/>
            <person name="Moore J."/>
            <person name="Morris R."/>
            <person name="Ostergaard L."/>
            <person name="Wang B."/>
            <person name="Wells R."/>
        </authorList>
    </citation>
    <scope>NUCLEOTIDE SEQUENCE [LARGE SCALE GENOMIC DNA]</scope>
    <source>
        <strain evidence="2">R-o-18</strain>
        <tissue evidence="2">Leaf</tissue>
    </source>
</reference>
<gene>
    <name evidence="2" type="primary">A02p042670.1_BraROA</name>
    <name evidence="2" type="ORF">IGI04_007598</name>
</gene>
<evidence type="ECO:0000313" key="3">
    <source>
        <dbReference type="Proteomes" id="UP000823674"/>
    </source>
</evidence>
<dbReference type="Proteomes" id="UP000823674">
    <property type="component" value="Chromosome A02"/>
</dbReference>
<sequence>MGDDDDSQGEAFGSQGAQTVPVAGPGGPKGSWETLEVQEKEKTVENQSIRVEKNASIQQGSEERTEKLNEVLVENVEEVLVSVTETEDERVVEQVVGSNEAVAIKTGATTNRNCNSEGKGMSRCFTREVESLSFEK</sequence>
<evidence type="ECO:0000313" key="2">
    <source>
        <dbReference type="EMBL" id="KAG5411279.1"/>
    </source>
</evidence>
<feature type="region of interest" description="Disordered" evidence="1">
    <location>
        <begin position="1"/>
        <end position="32"/>
    </location>
</feature>
<name>A0ABQ7NKB4_BRACM</name>
<comment type="caution">
    <text evidence="2">The sequence shown here is derived from an EMBL/GenBank/DDBJ whole genome shotgun (WGS) entry which is preliminary data.</text>
</comment>
<keyword evidence="3" id="KW-1185">Reference proteome</keyword>
<dbReference type="EMBL" id="JADBGQ010000002">
    <property type="protein sequence ID" value="KAG5411279.1"/>
    <property type="molecule type" value="Genomic_DNA"/>
</dbReference>